<dbReference type="AlphaFoldDB" id="A0AAV3RMC8"/>
<evidence type="ECO:0000313" key="1">
    <source>
        <dbReference type="EMBL" id="GAA0176088.1"/>
    </source>
</evidence>
<sequence>MIYEAISGQSINYQKTTVWFSPNTNEALKVEVLSILGVAKVTSHNKYLGLPSSIGRSKKEGGMGFRRMETFNLALLTKQAWRLVTEVGNELTSTLKAKYYPETSFWDASLRSNPSYAWRSILQSREILRKGCRWKVGDGHIVRIWQDSWVTDDKANELLSPPPTGFENARVSLFMDNHNRKWDEEFIRELFCPVEAELILAMLFPNIGVGDIAIWAHSANGLFEVKKEYHLAYGL</sequence>
<dbReference type="Proteomes" id="UP001454036">
    <property type="component" value="Unassembled WGS sequence"/>
</dbReference>
<dbReference type="EMBL" id="BAABME010009936">
    <property type="protein sequence ID" value="GAA0176088.1"/>
    <property type="molecule type" value="Genomic_DNA"/>
</dbReference>
<organism evidence="1 2">
    <name type="scientific">Lithospermum erythrorhizon</name>
    <name type="common">Purple gromwell</name>
    <name type="synonym">Lithospermum officinale var. erythrorhizon</name>
    <dbReference type="NCBI Taxonomy" id="34254"/>
    <lineage>
        <taxon>Eukaryota</taxon>
        <taxon>Viridiplantae</taxon>
        <taxon>Streptophyta</taxon>
        <taxon>Embryophyta</taxon>
        <taxon>Tracheophyta</taxon>
        <taxon>Spermatophyta</taxon>
        <taxon>Magnoliopsida</taxon>
        <taxon>eudicotyledons</taxon>
        <taxon>Gunneridae</taxon>
        <taxon>Pentapetalae</taxon>
        <taxon>asterids</taxon>
        <taxon>lamiids</taxon>
        <taxon>Boraginales</taxon>
        <taxon>Boraginaceae</taxon>
        <taxon>Boraginoideae</taxon>
        <taxon>Lithospermeae</taxon>
        <taxon>Lithospermum</taxon>
    </lineage>
</organism>
<gene>
    <name evidence="1" type="ORF">LIER_29144</name>
</gene>
<reference evidence="1 2" key="1">
    <citation type="submission" date="2024-01" db="EMBL/GenBank/DDBJ databases">
        <title>The complete chloroplast genome sequence of Lithospermum erythrorhizon: insights into the phylogenetic relationship among Boraginaceae species and the maternal lineages of purple gromwells.</title>
        <authorList>
            <person name="Okada T."/>
            <person name="Watanabe K."/>
        </authorList>
    </citation>
    <scope>NUCLEOTIDE SEQUENCE [LARGE SCALE GENOMIC DNA]</scope>
</reference>
<protein>
    <recommendedName>
        <fullName evidence="3">Reverse transcriptase</fullName>
    </recommendedName>
</protein>
<proteinExistence type="predicted"/>
<evidence type="ECO:0008006" key="3">
    <source>
        <dbReference type="Google" id="ProtNLM"/>
    </source>
</evidence>
<dbReference type="PANTHER" id="PTHR33116:SF86">
    <property type="entry name" value="REVERSE TRANSCRIPTASE DOMAIN-CONTAINING PROTEIN"/>
    <property type="match status" value="1"/>
</dbReference>
<keyword evidence="2" id="KW-1185">Reference proteome</keyword>
<accession>A0AAV3RMC8</accession>
<evidence type="ECO:0000313" key="2">
    <source>
        <dbReference type="Proteomes" id="UP001454036"/>
    </source>
</evidence>
<dbReference type="PANTHER" id="PTHR33116">
    <property type="entry name" value="REVERSE TRANSCRIPTASE ZINC-BINDING DOMAIN-CONTAINING PROTEIN-RELATED-RELATED"/>
    <property type="match status" value="1"/>
</dbReference>
<comment type="caution">
    <text evidence="1">The sequence shown here is derived from an EMBL/GenBank/DDBJ whole genome shotgun (WGS) entry which is preliminary data.</text>
</comment>
<name>A0AAV3RMC8_LITER</name>